<dbReference type="Proteomes" id="UP000646749">
    <property type="component" value="Unassembled WGS sequence"/>
</dbReference>
<dbReference type="Gene3D" id="3.40.640.10">
    <property type="entry name" value="Type I PLP-dependent aspartate aminotransferase-like (Major domain)"/>
    <property type="match status" value="1"/>
</dbReference>
<protein>
    <recommendedName>
        <fullName evidence="4">alanine--glyoxylate transaminase</fullName>
        <ecNumber evidence="4">2.6.1.44</ecNumber>
    </recommendedName>
</protein>
<dbReference type="InterPro" id="IPR015421">
    <property type="entry name" value="PyrdxlP-dep_Trfase_major"/>
</dbReference>
<comment type="subunit">
    <text evidence="3">Homotetramer.</text>
</comment>
<dbReference type="EC" id="2.6.1.44" evidence="4"/>
<dbReference type="InterPro" id="IPR005814">
    <property type="entry name" value="Aminotrans_3"/>
</dbReference>
<dbReference type="InterPro" id="IPR015422">
    <property type="entry name" value="PyrdxlP-dep_Trfase_small"/>
</dbReference>
<keyword evidence="7 8" id="KW-0663">Pyridoxal phosphate</keyword>
<evidence type="ECO:0000256" key="2">
    <source>
        <dbReference type="ARBA" id="ARBA00008954"/>
    </source>
</evidence>
<comment type="cofactor">
    <cofactor evidence="1">
        <name>pyridoxal 5'-phosphate</name>
        <dbReference type="ChEBI" id="CHEBI:597326"/>
    </cofactor>
</comment>
<dbReference type="SUPFAM" id="SSF53383">
    <property type="entry name" value="PLP-dependent transferases"/>
    <property type="match status" value="1"/>
</dbReference>
<evidence type="ECO:0000256" key="1">
    <source>
        <dbReference type="ARBA" id="ARBA00001933"/>
    </source>
</evidence>
<proteinExistence type="inferred from homology"/>
<evidence type="ECO:0000256" key="8">
    <source>
        <dbReference type="RuleBase" id="RU003560"/>
    </source>
</evidence>
<gene>
    <name evidence="9" type="ORF">Pen02_78110</name>
</gene>
<dbReference type="Gene3D" id="3.90.1150.10">
    <property type="entry name" value="Aspartate Aminotransferase, domain 1"/>
    <property type="match status" value="1"/>
</dbReference>
<evidence type="ECO:0000313" key="10">
    <source>
        <dbReference type="Proteomes" id="UP000646749"/>
    </source>
</evidence>
<dbReference type="GO" id="GO:0008483">
    <property type="term" value="F:transaminase activity"/>
    <property type="evidence" value="ECO:0007669"/>
    <property type="project" value="UniProtKB-KW"/>
</dbReference>
<evidence type="ECO:0000256" key="3">
    <source>
        <dbReference type="ARBA" id="ARBA00011881"/>
    </source>
</evidence>
<keyword evidence="10" id="KW-1185">Reference proteome</keyword>
<name>A0ABQ4EDR6_9ACTN</name>
<dbReference type="PIRSF" id="PIRSF000521">
    <property type="entry name" value="Transaminase_4ab_Lys_Orn"/>
    <property type="match status" value="1"/>
</dbReference>
<organism evidence="9 10">
    <name type="scientific">Plantactinospora endophytica</name>
    <dbReference type="NCBI Taxonomy" id="673535"/>
    <lineage>
        <taxon>Bacteria</taxon>
        <taxon>Bacillati</taxon>
        <taxon>Actinomycetota</taxon>
        <taxon>Actinomycetes</taxon>
        <taxon>Micromonosporales</taxon>
        <taxon>Micromonosporaceae</taxon>
        <taxon>Plantactinospora</taxon>
    </lineage>
</organism>
<comment type="caution">
    <text evidence="9">The sequence shown here is derived from an EMBL/GenBank/DDBJ whole genome shotgun (WGS) entry which is preliminary data.</text>
</comment>
<evidence type="ECO:0000256" key="5">
    <source>
        <dbReference type="ARBA" id="ARBA00022576"/>
    </source>
</evidence>
<accession>A0ABQ4EDR6</accession>
<keyword evidence="5 9" id="KW-0032">Aminotransferase</keyword>
<sequence>MTTDELLARHRAVMPSWMPLYYAEPIEIVSGSGRRVTDAEGRSYLDFFGGVLTNMLGYDVAEVREAVQRQLGTGVVHTSTLYLIRQQVELAEKIAALSGIPDARVFFTNSGTEANELALLVATNHRRSNQILAVRNSYHGRSYAAMGITGHRSWSASSLNPLQVSWLHSADRLRGLLARLGPDEYVDAAVDDLREVLATQTSGDVACLIAEPIQGVGGFVAPPDGLFGAFKKVLDESGILLISDEVQTGWGRTGEHFWGYQAHGVTPDLLTFAKGIGNGFALAGVVGRAEVLNEVHAVSFSTFGGNPLATAAGNAVLDYLLAHDLQANAARVGAVLLAGLNELADRHPVVGAVRGKGLMLGVEFVRPGGTEPDPAATARVFEECKRGGLLVGKGGLYGNVLRMGPPLTLTEEEAREALGILAEAVAVADADAVTVANAGEPTR</sequence>
<comment type="similarity">
    <text evidence="2 8">Belongs to the class-III pyridoxal-phosphate-dependent aminotransferase family.</text>
</comment>
<dbReference type="PANTHER" id="PTHR45688">
    <property type="match status" value="1"/>
</dbReference>
<evidence type="ECO:0000313" key="9">
    <source>
        <dbReference type="EMBL" id="GIG92875.1"/>
    </source>
</evidence>
<evidence type="ECO:0000256" key="4">
    <source>
        <dbReference type="ARBA" id="ARBA00013049"/>
    </source>
</evidence>
<reference evidence="9 10" key="1">
    <citation type="submission" date="2021-01" db="EMBL/GenBank/DDBJ databases">
        <title>Whole genome shotgun sequence of Plantactinospora endophytica NBRC 110450.</title>
        <authorList>
            <person name="Komaki H."/>
            <person name="Tamura T."/>
        </authorList>
    </citation>
    <scope>NUCLEOTIDE SEQUENCE [LARGE SCALE GENOMIC DNA]</scope>
    <source>
        <strain evidence="9 10">NBRC 110450</strain>
    </source>
</reference>
<evidence type="ECO:0000256" key="7">
    <source>
        <dbReference type="ARBA" id="ARBA00022898"/>
    </source>
</evidence>
<dbReference type="PANTHER" id="PTHR45688:SF3">
    <property type="entry name" value="ALANINE--GLYOXYLATE AMINOTRANSFERASE 2, MITOCHONDRIAL"/>
    <property type="match status" value="1"/>
</dbReference>
<dbReference type="EMBL" id="BONW01000049">
    <property type="protein sequence ID" value="GIG92875.1"/>
    <property type="molecule type" value="Genomic_DNA"/>
</dbReference>
<dbReference type="InterPro" id="IPR015424">
    <property type="entry name" value="PyrdxlP-dep_Trfase"/>
</dbReference>
<keyword evidence="6" id="KW-0808">Transferase</keyword>
<dbReference type="Pfam" id="PF00202">
    <property type="entry name" value="Aminotran_3"/>
    <property type="match status" value="1"/>
</dbReference>
<dbReference type="RefSeq" id="WP_203871204.1">
    <property type="nucleotide sequence ID" value="NZ_BONW01000049.1"/>
</dbReference>
<dbReference type="CDD" id="cd00610">
    <property type="entry name" value="OAT_like"/>
    <property type="match status" value="1"/>
</dbReference>
<evidence type="ECO:0000256" key="6">
    <source>
        <dbReference type="ARBA" id="ARBA00022679"/>
    </source>
</evidence>